<protein>
    <submittedName>
        <fullName evidence="1">Uncharacterized protein</fullName>
    </submittedName>
</protein>
<sequence>MSTGIGDDHIGNLDALTRDLDAIESITAAALSDTPIDHAAAQRITSTPTELTHAELTAHHRRLREDLGWGEPEWADILDPIALARLDEWRATQRLPWERGDLVVVGVSGLIGALGNLYDNHVDAAVLGGLSLLKNSDLLRRWEKQTARLPIDYTGPKFGGPAHRVRSAGHDIGRFFAALKQIRTGTFEGTWWEDGRQVIEQVTRTRSGLPFAQVREPHLAVALLLKHWAADFVTPMSLPLPGWTLLYEMPNADLRKFAHDAYAGTNSGDGLNLRSGVLTPGLGMLATEIVIRTHTHLDAYRSTGTPRLSTATTAKRTEMLLAAHAAAGAISLSKTAAAAIAGETVVAARHLDVPVLMRTGMLALKARSDAAARARAGAPSWEQLLADEAATWTLPEAITIADLLTDPHADSAPPPRMDPTTL</sequence>
<dbReference type="AlphaFoldDB" id="A0A931I8J3"/>
<keyword evidence="2" id="KW-1185">Reference proteome</keyword>
<dbReference type="RefSeq" id="WP_196148961.1">
    <property type="nucleotide sequence ID" value="NZ_JADMLG010000003.1"/>
</dbReference>
<evidence type="ECO:0000313" key="2">
    <source>
        <dbReference type="Proteomes" id="UP000655751"/>
    </source>
</evidence>
<dbReference type="Proteomes" id="UP000655751">
    <property type="component" value="Unassembled WGS sequence"/>
</dbReference>
<evidence type="ECO:0000313" key="1">
    <source>
        <dbReference type="EMBL" id="MBH0776634.1"/>
    </source>
</evidence>
<organism evidence="1 2">
    <name type="scientific">Nocardia bovistercoris</name>
    <dbReference type="NCBI Taxonomy" id="2785916"/>
    <lineage>
        <taxon>Bacteria</taxon>
        <taxon>Bacillati</taxon>
        <taxon>Actinomycetota</taxon>
        <taxon>Actinomycetes</taxon>
        <taxon>Mycobacteriales</taxon>
        <taxon>Nocardiaceae</taxon>
        <taxon>Nocardia</taxon>
    </lineage>
</organism>
<gene>
    <name evidence="1" type="ORF">IT779_10090</name>
</gene>
<name>A0A931I8J3_9NOCA</name>
<dbReference type="EMBL" id="JADMLG010000003">
    <property type="protein sequence ID" value="MBH0776634.1"/>
    <property type="molecule type" value="Genomic_DNA"/>
</dbReference>
<reference evidence="1" key="1">
    <citation type="submission" date="2020-11" db="EMBL/GenBank/DDBJ databases">
        <title>Nocardia NEAU-351.nov., a novel actinomycete isolated from the cow dung.</title>
        <authorList>
            <person name="Zhang X."/>
        </authorList>
    </citation>
    <scope>NUCLEOTIDE SEQUENCE</scope>
    <source>
        <strain evidence="1">NEAU-351</strain>
    </source>
</reference>
<accession>A0A931I8J3</accession>
<comment type="caution">
    <text evidence="1">The sequence shown here is derived from an EMBL/GenBank/DDBJ whole genome shotgun (WGS) entry which is preliminary data.</text>
</comment>
<proteinExistence type="predicted"/>